<dbReference type="OMA" id="PQNGMTR"/>
<proteinExistence type="predicted"/>
<protein>
    <submittedName>
        <fullName evidence="1">Uncharacterized protein</fullName>
    </submittedName>
</protein>
<keyword evidence="2" id="KW-1185">Reference proteome</keyword>
<dbReference type="OrthoDB" id="10293643at2759"/>
<accession>A0A8S1XXH9</accession>
<sequence length="67" mass="7890">MEMPLKSFDEQDTEIGQINAELEIKQMLKNLKLEVKPQHGMTRKSIRKVKLCLGANQIIQRRRALHY</sequence>
<reference evidence="1" key="1">
    <citation type="submission" date="2021-01" db="EMBL/GenBank/DDBJ databases">
        <authorList>
            <consortium name="Genoscope - CEA"/>
            <person name="William W."/>
        </authorList>
    </citation>
    <scope>NUCLEOTIDE SEQUENCE</scope>
</reference>
<dbReference type="Proteomes" id="UP000683925">
    <property type="component" value="Unassembled WGS sequence"/>
</dbReference>
<dbReference type="EMBL" id="CAJJDP010000138">
    <property type="protein sequence ID" value="CAD8206040.1"/>
    <property type="molecule type" value="Genomic_DNA"/>
</dbReference>
<gene>
    <name evidence="1" type="ORF">POCTA_138.1.T1370010</name>
</gene>
<organism evidence="1 2">
    <name type="scientific">Paramecium octaurelia</name>
    <dbReference type="NCBI Taxonomy" id="43137"/>
    <lineage>
        <taxon>Eukaryota</taxon>
        <taxon>Sar</taxon>
        <taxon>Alveolata</taxon>
        <taxon>Ciliophora</taxon>
        <taxon>Intramacronucleata</taxon>
        <taxon>Oligohymenophorea</taxon>
        <taxon>Peniculida</taxon>
        <taxon>Parameciidae</taxon>
        <taxon>Paramecium</taxon>
    </lineage>
</organism>
<comment type="caution">
    <text evidence="1">The sequence shown here is derived from an EMBL/GenBank/DDBJ whole genome shotgun (WGS) entry which is preliminary data.</text>
</comment>
<name>A0A8S1XXH9_PAROT</name>
<dbReference type="AlphaFoldDB" id="A0A8S1XXH9"/>
<evidence type="ECO:0000313" key="1">
    <source>
        <dbReference type="EMBL" id="CAD8206040.1"/>
    </source>
</evidence>
<evidence type="ECO:0000313" key="2">
    <source>
        <dbReference type="Proteomes" id="UP000683925"/>
    </source>
</evidence>